<proteinExistence type="predicted"/>
<dbReference type="InterPro" id="IPR039365">
    <property type="entry name" value="IS701-like"/>
</dbReference>
<protein>
    <submittedName>
        <fullName evidence="1">Transposase of ISMdi28, IS701 family</fullName>
    </submittedName>
</protein>
<dbReference type="InterPro" id="IPR012337">
    <property type="entry name" value="RNaseH-like_sf"/>
</dbReference>
<sequence length="201" mass="22905">ARWIGCDATFGMDRAFLEGLPPDRWYFAAVRSNLHILTDSPRWAVPERTGSRGKVPSKEKLTEAPRTVSEFVQTASFTPLVLKEGSRGPMGAFVHASRVFRAPATPEDPSRPEWLIVLKTPDGELRTALSNAPEDTPLDTFAHVSTLRWSIERCFEEGKSHLGMGHYEHRSYKGWHRHMLYVFLAHHFLQNIRGSLKKKLR</sequence>
<comment type="caution">
    <text evidence="1">The sequence shown here is derived from an EMBL/GenBank/DDBJ whole genome shotgun (WGS) entry which is preliminary data.</text>
</comment>
<reference evidence="1" key="2">
    <citation type="journal article" date="2014" name="ISME J.">
        <title>Microbial stratification in low pH oxic and suboxic macroscopic growths along an acid mine drainage.</title>
        <authorList>
            <person name="Mendez-Garcia C."/>
            <person name="Mesa V."/>
            <person name="Sprenger R.R."/>
            <person name="Richter M."/>
            <person name="Diez M.S."/>
            <person name="Solano J."/>
            <person name="Bargiela R."/>
            <person name="Golyshina O.V."/>
            <person name="Manteca A."/>
            <person name="Ramos J.L."/>
            <person name="Gallego J.R."/>
            <person name="Llorente I."/>
            <person name="Martins Dos Santos V.A."/>
            <person name="Jensen O.N."/>
            <person name="Pelaez A.I."/>
            <person name="Sanchez J."/>
            <person name="Ferrer M."/>
        </authorList>
    </citation>
    <scope>NUCLEOTIDE SEQUENCE</scope>
</reference>
<gene>
    <name evidence="1" type="ORF">B1A_18406</name>
</gene>
<dbReference type="PANTHER" id="PTHR33627:SF1">
    <property type="entry name" value="TRANSPOSASE"/>
    <property type="match status" value="1"/>
</dbReference>
<dbReference type="AlphaFoldDB" id="T0YQ34"/>
<accession>T0YQ34</accession>
<name>T0YQ34_9ZZZZ</name>
<organism evidence="1">
    <name type="scientific">mine drainage metagenome</name>
    <dbReference type="NCBI Taxonomy" id="410659"/>
    <lineage>
        <taxon>unclassified sequences</taxon>
        <taxon>metagenomes</taxon>
        <taxon>ecological metagenomes</taxon>
    </lineage>
</organism>
<dbReference type="PANTHER" id="PTHR33627">
    <property type="entry name" value="TRANSPOSASE"/>
    <property type="match status" value="1"/>
</dbReference>
<dbReference type="EMBL" id="AUZX01013581">
    <property type="protein sequence ID" value="EQD35208.1"/>
    <property type="molecule type" value="Genomic_DNA"/>
</dbReference>
<reference evidence="1" key="1">
    <citation type="submission" date="2013-08" db="EMBL/GenBank/DDBJ databases">
        <authorList>
            <person name="Mendez C."/>
            <person name="Richter M."/>
            <person name="Ferrer M."/>
            <person name="Sanchez J."/>
        </authorList>
    </citation>
    <scope>NUCLEOTIDE SEQUENCE</scope>
</reference>
<dbReference type="SUPFAM" id="SSF53098">
    <property type="entry name" value="Ribonuclease H-like"/>
    <property type="match status" value="1"/>
</dbReference>
<feature type="non-terminal residue" evidence="1">
    <location>
        <position position="201"/>
    </location>
</feature>
<evidence type="ECO:0000313" key="1">
    <source>
        <dbReference type="EMBL" id="EQD35208.1"/>
    </source>
</evidence>
<feature type="non-terminal residue" evidence="1">
    <location>
        <position position="1"/>
    </location>
</feature>